<evidence type="ECO:0000313" key="1">
    <source>
        <dbReference type="EMBL" id="MBE9077281.1"/>
    </source>
</evidence>
<dbReference type="RefSeq" id="WP_193905940.1">
    <property type="nucleotide sequence ID" value="NZ_JADEXG010000014.1"/>
</dbReference>
<dbReference type="AlphaFoldDB" id="A0A8J7AMY9"/>
<gene>
    <name evidence="1" type="ORF">IQ241_08225</name>
</gene>
<dbReference type="EMBL" id="JADEXG010000014">
    <property type="protein sequence ID" value="MBE9077281.1"/>
    <property type="molecule type" value="Genomic_DNA"/>
</dbReference>
<name>A0A8J7AMY9_9CYAN</name>
<sequence length="96" mass="10673">MPKQIGRLTARQTADQGHRYREFTLKFSTDGGQTMTTLFGDIAFQYSIKEESTGRMSVGEGVKLGNFAGDTMLSFFLQNPLGRVFGADASKKPFWP</sequence>
<keyword evidence="2" id="KW-1185">Reference proteome</keyword>
<dbReference type="Proteomes" id="UP000636505">
    <property type="component" value="Unassembled WGS sequence"/>
</dbReference>
<proteinExistence type="predicted"/>
<protein>
    <submittedName>
        <fullName evidence="1">Uncharacterized protein</fullName>
    </submittedName>
</protein>
<comment type="caution">
    <text evidence="1">The sequence shown here is derived from an EMBL/GenBank/DDBJ whole genome shotgun (WGS) entry which is preliminary data.</text>
</comment>
<reference evidence="1" key="1">
    <citation type="submission" date="2020-10" db="EMBL/GenBank/DDBJ databases">
        <authorList>
            <person name="Castelo-Branco R."/>
            <person name="Eusebio N."/>
            <person name="Adriana R."/>
            <person name="Vieira A."/>
            <person name="Brugerolle De Fraissinette N."/>
            <person name="Rezende De Castro R."/>
            <person name="Schneider M.P."/>
            <person name="Vasconcelos V."/>
            <person name="Leao P.N."/>
        </authorList>
    </citation>
    <scope>NUCLEOTIDE SEQUENCE</scope>
    <source>
        <strain evidence="1">LEGE 07310</strain>
    </source>
</reference>
<accession>A0A8J7AMY9</accession>
<organism evidence="1 2">
    <name type="scientific">Vasconcelosia minhoensis LEGE 07310</name>
    <dbReference type="NCBI Taxonomy" id="915328"/>
    <lineage>
        <taxon>Bacteria</taxon>
        <taxon>Bacillati</taxon>
        <taxon>Cyanobacteriota</taxon>
        <taxon>Cyanophyceae</taxon>
        <taxon>Nodosilineales</taxon>
        <taxon>Cymatolegaceae</taxon>
        <taxon>Vasconcelosia</taxon>
        <taxon>Vasconcelosia minhoensis</taxon>
    </lineage>
</organism>
<evidence type="ECO:0000313" key="2">
    <source>
        <dbReference type="Proteomes" id="UP000636505"/>
    </source>
</evidence>